<comment type="caution">
    <text evidence="1">The sequence shown here is derived from an EMBL/GenBank/DDBJ whole genome shotgun (WGS) entry which is preliminary data.</text>
</comment>
<gene>
    <name evidence="1" type="ORF">DM867_06145</name>
</gene>
<reference evidence="1 2" key="1">
    <citation type="submission" date="2019-10" db="EMBL/GenBank/DDBJ databases">
        <title>Unraveling microbial dark matter from salterns through culturing: the case of the genus Halosegnis.</title>
        <authorList>
            <person name="Duran-Viseras A."/>
            <person name="Andrei A.-S."/>
            <person name="Vera-Gargallo B."/>
            <person name="Ghai R."/>
            <person name="Sanchez-Porro C."/>
            <person name="Ventosa A."/>
        </authorList>
    </citation>
    <scope>NUCLEOTIDE SEQUENCE [LARGE SCALE GENOMIC DNA]</scope>
    <source>
        <strain evidence="1 2">F18-79</strain>
    </source>
</reference>
<organism evidence="1 2">
    <name type="scientific">Halosegnis rubeus</name>
    <dbReference type="NCBI Taxonomy" id="2212850"/>
    <lineage>
        <taxon>Archaea</taxon>
        <taxon>Methanobacteriati</taxon>
        <taxon>Methanobacteriota</taxon>
        <taxon>Stenosarchaea group</taxon>
        <taxon>Halobacteria</taxon>
        <taxon>Halobacteriales</taxon>
        <taxon>Natronomonadaceae</taxon>
        <taxon>Halosegnis</taxon>
    </lineage>
</organism>
<dbReference type="Proteomes" id="UP000326865">
    <property type="component" value="Unassembled WGS sequence"/>
</dbReference>
<accession>A0A5N5U7V2</accession>
<evidence type="ECO:0000313" key="1">
    <source>
        <dbReference type="EMBL" id="KAB7514693.1"/>
    </source>
</evidence>
<proteinExistence type="predicted"/>
<evidence type="ECO:0000313" key="2">
    <source>
        <dbReference type="Proteomes" id="UP000326865"/>
    </source>
</evidence>
<keyword evidence="2" id="KW-1185">Reference proteome</keyword>
<name>A0A5N5U7V2_9EURY</name>
<dbReference type="AlphaFoldDB" id="A0A5N5U7V2"/>
<dbReference type="RefSeq" id="WP_152133935.1">
    <property type="nucleotide sequence ID" value="NZ_QKKZ01000002.1"/>
</dbReference>
<sequence length="170" mass="17693">MDIARAAPLAVVAVVALTALVSGPATPLDLTPDTNPCDGDVRAQVGNATIEVRSLPERATLTQAGYGARVWSLSVPQAVVNVSDVDGRPALSYRIFIPDLGRQVGSRTVVSRCTTGRLSLAVGDSTFDPDAVRPGAYNATVSVVYRGTDAGGQVERTLAERTITVVAEES</sequence>
<dbReference type="EMBL" id="QKKZ01000002">
    <property type="protein sequence ID" value="KAB7514693.1"/>
    <property type="molecule type" value="Genomic_DNA"/>
</dbReference>
<protein>
    <submittedName>
        <fullName evidence="1">Uncharacterized protein</fullName>
    </submittedName>
</protein>